<dbReference type="PANTHER" id="PTHR47485:SF1">
    <property type="entry name" value="THYLAKOID LUMENAL 17.4 KDA PROTEIN, CHLOROPLASTIC"/>
    <property type="match status" value="1"/>
</dbReference>
<proteinExistence type="predicted"/>
<dbReference type="EMBL" id="RJKE01000001">
    <property type="protein sequence ID" value="ROO85397.1"/>
    <property type="molecule type" value="Genomic_DNA"/>
</dbReference>
<evidence type="ECO:0000256" key="3">
    <source>
        <dbReference type="SAM" id="Phobius"/>
    </source>
</evidence>
<dbReference type="AlphaFoldDB" id="A0A3N1CVT2"/>
<sequence>MWHLRLVGGIVGGVAGVVVTGLVLWVALGPGAVWVLAHADGVRGLEGAALAEAIDRVRGRAVSIGTGLFAVAAIYFTARTAQAALDSSAAARQTAVATEQGQVTTRYTAAIEQLGSATIDIRLGGIYALERIARDSARDHPTVMAVLAAFLREHSHDDDAHSARPGAAGAGDARSPRTRLRPDLQAALSVMARRDPDLDVEPLDLTEADLNRSRLRGVRLPGAHLRGTDLRGADLTDAQLQGADLGGANLRGALLAGADLTEADLRNADLSHADLRAARLRDAAFRRADLTSANLAQADLTNANLGRATLRNARLPGADLSQAHLAGADLEGADLTDADLQGTGLPEPDAPEPPAKDMAVKE</sequence>
<keyword evidence="3" id="KW-0812">Transmembrane</keyword>
<gene>
    <name evidence="4" type="ORF">EDD29_2940</name>
</gene>
<accession>A0A3N1CVT2</accession>
<dbReference type="Gene3D" id="2.160.20.80">
    <property type="entry name" value="E3 ubiquitin-protein ligase SopA"/>
    <property type="match status" value="1"/>
</dbReference>
<feature type="region of interest" description="Disordered" evidence="2">
    <location>
        <begin position="331"/>
        <end position="362"/>
    </location>
</feature>
<dbReference type="InterPro" id="IPR001646">
    <property type="entry name" value="5peptide_repeat"/>
</dbReference>
<evidence type="ECO:0000256" key="1">
    <source>
        <dbReference type="ARBA" id="ARBA00022737"/>
    </source>
</evidence>
<evidence type="ECO:0000256" key="2">
    <source>
        <dbReference type="SAM" id="MobiDB-lite"/>
    </source>
</evidence>
<dbReference type="RefSeq" id="WP_148085957.1">
    <property type="nucleotide sequence ID" value="NZ_RJKE01000001.1"/>
</dbReference>
<evidence type="ECO:0000313" key="5">
    <source>
        <dbReference type="Proteomes" id="UP000272400"/>
    </source>
</evidence>
<organism evidence="4 5">
    <name type="scientific">Actinocorallia herbida</name>
    <dbReference type="NCBI Taxonomy" id="58109"/>
    <lineage>
        <taxon>Bacteria</taxon>
        <taxon>Bacillati</taxon>
        <taxon>Actinomycetota</taxon>
        <taxon>Actinomycetes</taxon>
        <taxon>Streptosporangiales</taxon>
        <taxon>Thermomonosporaceae</taxon>
        <taxon>Actinocorallia</taxon>
    </lineage>
</organism>
<dbReference type="OrthoDB" id="4563217at2"/>
<keyword evidence="3" id="KW-1133">Transmembrane helix</keyword>
<name>A0A3N1CVT2_9ACTN</name>
<evidence type="ECO:0000313" key="4">
    <source>
        <dbReference type="EMBL" id="ROO85397.1"/>
    </source>
</evidence>
<keyword evidence="5" id="KW-1185">Reference proteome</keyword>
<dbReference type="PANTHER" id="PTHR47485">
    <property type="entry name" value="THYLAKOID LUMENAL 17.4 KDA PROTEIN, CHLOROPLASTIC"/>
    <property type="match status" value="1"/>
</dbReference>
<reference evidence="4 5" key="1">
    <citation type="submission" date="2018-11" db="EMBL/GenBank/DDBJ databases">
        <title>Sequencing the genomes of 1000 actinobacteria strains.</title>
        <authorList>
            <person name="Klenk H.-P."/>
        </authorList>
    </citation>
    <scope>NUCLEOTIDE SEQUENCE [LARGE SCALE GENOMIC DNA]</scope>
    <source>
        <strain evidence="4 5">DSM 44254</strain>
    </source>
</reference>
<keyword evidence="1" id="KW-0677">Repeat</keyword>
<keyword evidence="3" id="KW-0472">Membrane</keyword>
<comment type="caution">
    <text evidence="4">The sequence shown here is derived from an EMBL/GenBank/DDBJ whole genome shotgun (WGS) entry which is preliminary data.</text>
</comment>
<dbReference type="Proteomes" id="UP000272400">
    <property type="component" value="Unassembled WGS sequence"/>
</dbReference>
<feature type="compositionally biased region" description="Low complexity" evidence="2">
    <location>
        <begin position="163"/>
        <end position="173"/>
    </location>
</feature>
<feature type="transmembrane region" description="Helical" evidence="3">
    <location>
        <begin position="6"/>
        <end position="36"/>
    </location>
</feature>
<dbReference type="SUPFAM" id="SSF141571">
    <property type="entry name" value="Pentapeptide repeat-like"/>
    <property type="match status" value="1"/>
</dbReference>
<feature type="region of interest" description="Disordered" evidence="2">
    <location>
        <begin position="157"/>
        <end position="180"/>
    </location>
</feature>
<protein>
    <submittedName>
        <fullName evidence="4">Uncharacterized protein YjbI with pentapeptide repeats</fullName>
    </submittedName>
</protein>
<dbReference type="Pfam" id="PF00805">
    <property type="entry name" value="Pentapeptide"/>
    <property type="match status" value="2"/>
</dbReference>